<dbReference type="InterPro" id="IPR001623">
    <property type="entry name" value="DnaJ_domain"/>
</dbReference>
<dbReference type="SMART" id="SM00271">
    <property type="entry name" value="DnaJ"/>
    <property type="match status" value="1"/>
</dbReference>
<evidence type="ECO:0000259" key="1">
    <source>
        <dbReference type="PROSITE" id="PS50076"/>
    </source>
</evidence>
<feature type="non-terminal residue" evidence="2">
    <location>
        <position position="1"/>
    </location>
</feature>
<dbReference type="AlphaFoldDB" id="A0A1D1Z504"/>
<dbReference type="Gene3D" id="1.10.287.110">
    <property type="entry name" value="DnaJ domain"/>
    <property type="match status" value="1"/>
</dbReference>
<dbReference type="SUPFAM" id="SSF46565">
    <property type="entry name" value="Chaperone J-domain"/>
    <property type="match status" value="1"/>
</dbReference>
<dbReference type="PROSITE" id="PS50076">
    <property type="entry name" value="DNAJ_2"/>
    <property type="match status" value="1"/>
</dbReference>
<organism evidence="2">
    <name type="scientific">Anthurium amnicola</name>
    <dbReference type="NCBI Taxonomy" id="1678845"/>
    <lineage>
        <taxon>Eukaryota</taxon>
        <taxon>Viridiplantae</taxon>
        <taxon>Streptophyta</taxon>
        <taxon>Embryophyta</taxon>
        <taxon>Tracheophyta</taxon>
        <taxon>Spermatophyta</taxon>
        <taxon>Magnoliopsida</taxon>
        <taxon>Liliopsida</taxon>
        <taxon>Araceae</taxon>
        <taxon>Pothoideae</taxon>
        <taxon>Potheae</taxon>
        <taxon>Anthurium</taxon>
    </lineage>
</organism>
<dbReference type="PANTHER" id="PTHR24074">
    <property type="entry name" value="CO-CHAPERONE PROTEIN DJLA"/>
    <property type="match status" value="1"/>
</dbReference>
<dbReference type="Pfam" id="PF00226">
    <property type="entry name" value="DnaJ"/>
    <property type="match status" value="1"/>
</dbReference>
<gene>
    <name evidence="2" type="primary">ATJ72_1</name>
    <name evidence="2" type="ORF">g.61549</name>
</gene>
<name>A0A1D1Z504_9ARAE</name>
<dbReference type="CDD" id="cd06257">
    <property type="entry name" value="DnaJ"/>
    <property type="match status" value="1"/>
</dbReference>
<proteinExistence type="predicted"/>
<dbReference type="GO" id="GO:0005783">
    <property type="term" value="C:endoplasmic reticulum"/>
    <property type="evidence" value="ECO:0007669"/>
    <property type="project" value="UniProtKB-ARBA"/>
</dbReference>
<dbReference type="InterPro" id="IPR050817">
    <property type="entry name" value="DjlA_DnaK_co-chaperone"/>
</dbReference>
<accession>A0A1D1Z504</accession>
<feature type="domain" description="J" evidence="1">
    <location>
        <begin position="31"/>
        <end position="101"/>
    </location>
</feature>
<sequence length="198" mass="21769">LPREAAAVGGREGGVFAIRRPRVVVVAVAMDHYQTLGLSRNATKEEIKEAFRRSALLFHPDRHSHSTQVVRDRALLRFKQASQAYEVLVDERKRAHYDSRRCGGGSTGRPAGSSAHRGYGYGGGGGRYYGPGYDWGIVFPYLMSRSFLRNAALASVSVGVAIVIKESGDAIWKMKNAGKSFEEAMESIEKVKVHKEKG</sequence>
<protein>
    <submittedName>
        <fullName evidence="2">Chaperone protein dnaJ 72</fullName>
    </submittedName>
</protein>
<dbReference type="PROSITE" id="PS00636">
    <property type="entry name" value="DNAJ_1"/>
    <property type="match status" value="1"/>
</dbReference>
<reference evidence="2" key="1">
    <citation type="submission" date="2015-07" db="EMBL/GenBank/DDBJ databases">
        <title>Transcriptome Assembly of Anthurium amnicola.</title>
        <authorList>
            <person name="Suzuki J."/>
        </authorList>
    </citation>
    <scope>NUCLEOTIDE SEQUENCE</scope>
</reference>
<dbReference type="InterPro" id="IPR036869">
    <property type="entry name" value="J_dom_sf"/>
</dbReference>
<evidence type="ECO:0000313" key="2">
    <source>
        <dbReference type="EMBL" id="JAT61939.1"/>
    </source>
</evidence>
<dbReference type="InterPro" id="IPR018253">
    <property type="entry name" value="DnaJ_domain_CS"/>
</dbReference>
<dbReference type="EMBL" id="GDJX01005997">
    <property type="protein sequence ID" value="JAT61939.1"/>
    <property type="molecule type" value="Transcribed_RNA"/>
</dbReference>
<dbReference type="PRINTS" id="PR00625">
    <property type="entry name" value="JDOMAIN"/>
</dbReference>